<keyword evidence="5" id="KW-0325">Glycoprotein</keyword>
<evidence type="ECO:0000259" key="11">
    <source>
        <dbReference type="Pfam" id="PF14845"/>
    </source>
</evidence>
<evidence type="ECO:0000313" key="13">
    <source>
        <dbReference type="Proteomes" id="UP000193218"/>
    </source>
</evidence>
<dbReference type="EC" id="3.2.1.52" evidence="7"/>
<evidence type="ECO:0000256" key="9">
    <source>
        <dbReference type="SAM" id="SignalP"/>
    </source>
</evidence>
<keyword evidence="6 7" id="KW-0326">Glycosidase</keyword>
<dbReference type="Gene3D" id="3.30.379.10">
    <property type="entry name" value="Chitobiase/beta-hexosaminidase domain 2-like"/>
    <property type="match status" value="1"/>
</dbReference>
<dbReference type="GO" id="GO:0004563">
    <property type="term" value="F:beta-N-acetylhexosaminidase activity"/>
    <property type="evidence" value="ECO:0007669"/>
    <property type="project" value="UniProtKB-EC"/>
</dbReference>
<dbReference type="PRINTS" id="PR00738">
    <property type="entry name" value="GLHYDRLASE20"/>
</dbReference>
<evidence type="ECO:0000256" key="2">
    <source>
        <dbReference type="ARBA" id="ARBA00006285"/>
    </source>
</evidence>
<protein>
    <recommendedName>
        <fullName evidence="7">Beta-hexosaminidase</fullName>
        <ecNumber evidence="7">3.2.1.52</ecNumber>
    </recommendedName>
</protein>
<dbReference type="STRING" id="4999.A0A1Y1UJ20"/>
<evidence type="ECO:0000256" key="7">
    <source>
        <dbReference type="PIRNR" id="PIRNR001093"/>
    </source>
</evidence>
<dbReference type="EMBL" id="NBSH01000005">
    <property type="protein sequence ID" value="ORX38063.1"/>
    <property type="molecule type" value="Genomic_DNA"/>
</dbReference>
<sequence length="589" mass="65846">MAMLNYLSIVLPAFLLIPLVRGQNTTINLWPEPKTYTAGNTPVCIADDFKINIPGDNVPQDLWDAVGRASSRIWNTKHEYLSVNWGAEFFNDFSNPCEHYLHSLDLVFSSENRNSIRSVVKQQPVERMALEQYNLTIPLNGSATVIATNALGLYRGLTSFEGLWFYLAPPGQGGNTMRKRWSGGEALYAPWAPYEIQDAPSFPWRSVLLDTSRHFYPLQDLRKMLDTMAMVKMSTFQWHITDSQSFPLELSDYPELANKGAYSPARHYSEQDVKDLIAYAAERGIEAYLEIDSPGHTASIGESHPEYIACFDYPGWATNNLANEPPPGQLRFADPSVSNWFKGVLANAVSLVEGNFFSTGGDEINQNCMLNDSLTMEKLNAFNWTLDQALNNFTAISQEAIHAVNKTVVVWEEMVDAFGNITAIHPDTVVLVWIDSSHNREVANRGFRFVHASSDYFYLDCGQGEWIGENGGGNSWCDPFKTWAHMYSFDPFGNLTEAQESQVLGGQASLWSEQTSSANIEVVMWPRTAAVAELFWSGPGSNGSYPRQSVEAIPRMNDLQARMVDRGVNAEPIQPTWCAIRPGACNFDS</sequence>
<comment type="similarity">
    <text evidence="2 7">Belongs to the glycosyl hydrolase 20 family.</text>
</comment>
<dbReference type="GO" id="GO:0030203">
    <property type="term" value="P:glycosaminoglycan metabolic process"/>
    <property type="evidence" value="ECO:0007669"/>
    <property type="project" value="TreeGrafter"/>
</dbReference>
<dbReference type="FunFam" id="3.20.20.80:FF:000063">
    <property type="entry name" value="Beta-hexosaminidase"/>
    <property type="match status" value="1"/>
</dbReference>
<evidence type="ECO:0000313" key="12">
    <source>
        <dbReference type="EMBL" id="ORX38063.1"/>
    </source>
</evidence>
<name>A0A1Y1UJ20_9TREE</name>
<feature type="domain" description="Glycoside hydrolase family 20 catalytic" evidence="10">
    <location>
        <begin position="202"/>
        <end position="538"/>
    </location>
</feature>
<dbReference type="RefSeq" id="XP_021872050.1">
    <property type="nucleotide sequence ID" value="XM_022014112.1"/>
</dbReference>
<evidence type="ECO:0000256" key="4">
    <source>
        <dbReference type="ARBA" id="ARBA00022801"/>
    </source>
</evidence>
<dbReference type="PANTHER" id="PTHR22600:SF26">
    <property type="entry name" value="BETA-N-ACETYLHEXOSAMINIDASE"/>
    <property type="match status" value="1"/>
</dbReference>
<dbReference type="InterPro" id="IPR029019">
    <property type="entry name" value="HEX_eukaryotic_N"/>
</dbReference>
<keyword evidence="4 7" id="KW-0378">Hydrolase</keyword>
<dbReference type="SUPFAM" id="SSF55545">
    <property type="entry name" value="beta-N-acetylhexosaminidase-like domain"/>
    <property type="match status" value="1"/>
</dbReference>
<dbReference type="InterPro" id="IPR029018">
    <property type="entry name" value="Hex-like_dom2"/>
</dbReference>
<dbReference type="PIRSF" id="PIRSF001093">
    <property type="entry name" value="B-hxosamndse_ab_euk"/>
    <property type="match status" value="1"/>
</dbReference>
<dbReference type="InterPro" id="IPR017853">
    <property type="entry name" value="GH"/>
</dbReference>
<dbReference type="Gene3D" id="3.20.20.80">
    <property type="entry name" value="Glycosidases"/>
    <property type="match status" value="1"/>
</dbReference>
<evidence type="ECO:0000256" key="5">
    <source>
        <dbReference type="ARBA" id="ARBA00023180"/>
    </source>
</evidence>
<proteinExistence type="inferred from homology"/>
<feature type="chain" id="PRO_5012282222" description="Beta-hexosaminidase" evidence="9">
    <location>
        <begin position="23"/>
        <end position="589"/>
    </location>
</feature>
<organism evidence="12 13">
    <name type="scientific">Kockovaella imperatae</name>
    <dbReference type="NCBI Taxonomy" id="4999"/>
    <lineage>
        <taxon>Eukaryota</taxon>
        <taxon>Fungi</taxon>
        <taxon>Dikarya</taxon>
        <taxon>Basidiomycota</taxon>
        <taxon>Agaricomycotina</taxon>
        <taxon>Tremellomycetes</taxon>
        <taxon>Tremellales</taxon>
        <taxon>Cuniculitremaceae</taxon>
        <taxon>Kockovaella</taxon>
    </lineage>
</organism>
<feature type="domain" description="Beta-hexosaminidase eukaryotic type N-terminal" evidence="11">
    <location>
        <begin position="29"/>
        <end position="161"/>
    </location>
</feature>
<dbReference type="GeneID" id="33555920"/>
<dbReference type="InterPro" id="IPR015883">
    <property type="entry name" value="Glyco_hydro_20_cat"/>
</dbReference>
<comment type="caution">
    <text evidence="12">The sequence shown here is derived from an EMBL/GenBank/DDBJ whole genome shotgun (WGS) entry which is preliminary data.</text>
</comment>
<dbReference type="InParanoid" id="A0A1Y1UJ20"/>
<dbReference type="AlphaFoldDB" id="A0A1Y1UJ20"/>
<dbReference type="Proteomes" id="UP000193218">
    <property type="component" value="Unassembled WGS sequence"/>
</dbReference>
<feature type="active site" description="Proton donor" evidence="8">
    <location>
        <position position="363"/>
    </location>
</feature>
<dbReference type="OrthoDB" id="428480at2759"/>
<evidence type="ECO:0000259" key="10">
    <source>
        <dbReference type="Pfam" id="PF00728"/>
    </source>
</evidence>
<evidence type="ECO:0000256" key="1">
    <source>
        <dbReference type="ARBA" id="ARBA00001231"/>
    </source>
</evidence>
<reference evidence="12 13" key="1">
    <citation type="submission" date="2017-03" db="EMBL/GenBank/DDBJ databases">
        <title>Widespread Adenine N6-methylation of Active Genes in Fungi.</title>
        <authorList>
            <consortium name="DOE Joint Genome Institute"/>
            <person name="Mondo S.J."/>
            <person name="Dannebaum R.O."/>
            <person name="Kuo R.C."/>
            <person name="Louie K.B."/>
            <person name="Bewick A.J."/>
            <person name="Labutti K."/>
            <person name="Haridas S."/>
            <person name="Kuo A."/>
            <person name="Salamov A."/>
            <person name="Ahrendt S.R."/>
            <person name="Lau R."/>
            <person name="Bowen B.P."/>
            <person name="Lipzen A."/>
            <person name="Sullivan W."/>
            <person name="Andreopoulos W.B."/>
            <person name="Clum A."/>
            <person name="Lindquist E."/>
            <person name="Daum C."/>
            <person name="Northen T.R."/>
            <person name="Ramamoorthy G."/>
            <person name="Schmitz R.J."/>
            <person name="Gryganskyi A."/>
            <person name="Culley D."/>
            <person name="Magnuson J."/>
            <person name="James T.Y."/>
            <person name="O'Malley M.A."/>
            <person name="Stajich J.E."/>
            <person name="Spatafora J.W."/>
            <person name="Visel A."/>
            <person name="Grigoriev I.V."/>
        </authorList>
    </citation>
    <scope>NUCLEOTIDE SEQUENCE [LARGE SCALE GENOMIC DNA]</scope>
    <source>
        <strain evidence="12 13">NRRL Y-17943</strain>
    </source>
</reference>
<gene>
    <name evidence="12" type="ORF">BD324DRAFT_608425</name>
</gene>
<keyword evidence="3 9" id="KW-0732">Signal</keyword>
<evidence type="ECO:0000256" key="8">
    <source>
        <dbReference type="PIRSR" id="PIRSR001093-1"/>
    </source>
</evidence>
<dbReference type="GO" id="GO:0016020">
    <property type="term" value="C:membrane"/>
    <property type="evidence" value="ECO:0007669"/>
    <property type="project" value="TreeGrafter"/>
</dbReference>
<feature type="signal peptide" evidence="9">
    <location>
        <begin position="1"/>
        <end position="22"/>
    </location>
</feature>
<dbReference type="Pfam" id="PF14845">
    <property type="entry name" value="Glycohydro_20b2"/>
    <property type="match status" value="1"/>
</dbReference>
<evidence type="ECO:0000256" key="6">
    <source>
        <dbReference type="ARBA" id="ARBA00023295"/>
    </source>
</evidence>
<comment type="catalytic activity">
    <reaction evidence="1 7">
        <text>Hydrolysis of terminal non-reducing N-acetyl-D-hexosamine residues in N-acetyl-beta-D-hexosaminides.</text>
        <dbReference type="EC" id="3.2.1.52"/>
    </reaction>
</comment>
<dbReference type="SUPFAM" id="SSF51445">
    <property type="entry name" value="(Trans)glycosidases"/>
    <property type="match status" value="1"/>
</dbReference>
<dbReference type="GO" id="GO:0005975">
    <property type="term" value="P:carbohydrate metabolic process"/>
    <property type="evidence" value="ECO:0007669"/>
    <property type="project" value="InterPro"/>
</dbReference>
<accession>A0A1Y1UJ20</accession>
<evidence type="ECO:0000256" key="3">
    <source>
        <dbReference type="ARBA" id="ARBA00022729"/>
    </source>
</evidence>
<dbReference type="PANTHER" id="PTHR22600">
    <property type="entry name" value="BETA-HEXOSAMINIDASE"/>
    <property type="match status" value="1"/>
</dbReference>
<dbReference type="InterPro" id="IPR025705">
    <property type="entry name" value="Beta_hexosaminidase_sua/sub"/>
</dbReference>
<dbReference type="Pfam" id="PF00728">
    <property type="entry name" value="Glyco_hydro_20"/>
    <property type="match status" value="1"/>
</dbReference>
<keyword evidence="13" id="KW-1185">Reference proteome</keyword>